<sequence>MNIEEIKELNLWPNNKKTTTNKGLDELKNSGYNLFYIGKNADLYTTSGKEAKILLVRSDRTSVFDIPLNLEIEGKGIIQTSISNFGAKFANNFGIKTAILDEKVDSSLKVYPRCQLMELCKPLEATINGELVQFELIFRNYLTGSLFQALQDNLDPYGLNLPKDLKEWHKFDNAIFTPTTKGLKDEPLKSADVREVFPEIIEKLENLFKSFTKFAEERGIIVVDTKFEVFVEEDGTWVLGDEILTPESSRFIPKEEFLKANFVSMDKQILRDFGKKENWKEQAKSLKASEKLEVKVPQEIKDKILNGYKTILERLSK</sequence>
<evidence type="ECO:0000259" key="9">
    <source>
        <dbReference type="Pfam" id="PF01259"/>
    </source>
</evidence>
<comment type="similarity">
    <text evidence="2">Belongs to the SAICAR synthetase family.</text>
</comment>
<comment type="pathway">
    <text evidence="1">Purine metabolism; IMP biosynthesis via de novo pathway; 5-amino-1-(5-phospho-D-ribosyl)imidazole-4-carboxamide from 5-amino-1-(5-phospho-D-ribosyl)imidazole-4-carboxylate: step 1/2.</text>
</comment>
<keyword evidence="5" id="KW-0547">Nucleotide-binding</keyword>
<dbReference type="Proteomes" id="UP000093281">
    <property type="component" value="Unassembled WGS sequence"/>
</dbReference>
<dbReference type="EC" id="6.3.2.6" evidence="3"/>
<keyword evidence="6" id="KW-0658">Purine biosynthesis</keyword>
<comment type="catalytic activity">
    <reaction evidence="8">
        <text>5-amino-1-(5-phospho-D-ribosyl)imidazole-4-carboxylate + L-aspartate + ATP = (2S)-2-[5-amino-1-(5-phospho-beta-D-ribosyl)imidazole-4-carboxamido]succinate + ADP + phosphate + 2 H(+)</text>
        <dbReference type="Rhea" id="RHEA:22628"/>
        <dbReference type="ChEBI" id="CHEBI:15378"/>
        <dbReference type="ChEBI" id="CHEBI:29991"/>
        <dbReference type="ChEBI" id="CHEBI:30616"/>
        <dbReference type="ChEBI" id="CHEBI:43474"/>
        <dbReference type="ChEBI" id="CHEBI:58443"/>
        <dbReference type="ChEBI" id="CHEBI:77657"/>
        <dbReference type="ChEBI" id="CHEBI:456216"/>
        <dbReference type="EC" id="6.3.2.6"/>
    </reaction>
</comment>
<dbReference type="GO" id="GO:0005737">
    <property type="term" value="C:cytoplasm"/>
    <property type="evidence" value="ECO:0007669"/>
    <property type="project" value="TreeGrafter"/>
</dbReference>
<keyword evidence="7" id="KW-0067">ATP-binding</keyword>
<evidence type="ECO:0000313" key="11">
    <source>
        <dbReference type="Proteomes" id="UP000093281"/>
    </source>
</evidence>
<evidence type="ECO:0000256" key="6">
    <source>
        <dbReference type="ARBA" id="ARBA00022755"/>
    </source>
</evidence>
<dbReference type="PANTHER" id="PTHR43700">
    <property type="entry name" value="PHOSPHORIBOSYLAMINOIMIDAZOLE-SUCCINOCARBOXAMIDE SYNTHASE"/>
    <property type="match status" value="1"/>
</dbReference>
<dbReference type="RefSeq" id="WP_066185889.1">
    <property type="nucleotide sequence ID" value="NZ_LCUJ01000002.1"/>
</dbReference>
<dbReference type="Pfam" id="PF01259">
    <property type="entry name" value="SAICAR_synt"/>
    <property type="match status" value="1"/>
</dbReference>
<dbReference type="UniPathway" id="UPA00074">
    <property type="reaction ID" value="UER00131"/>
</dbReference>
<evidence type="ECO:0000256" key="2">
    <source>
        <dbReference type="ARBA" id="ARBA00010190"/>
    </source>
</evidence>
<evidence type="ECO:0000256" key="7">
    <source>
        <dbReference type="ARBA" id="ARBA00022840"/>
    </source>
</evidence>
<feature type="domain" description="SAICAR synthetase/ADE2 N-terminal" evidence="9">
    <location>
        <begin position="35"/>
        <end position="284"/>
    </location>
</feature>
<evidence type="ECO:0000256" key="4">
    <source>
        <dbReference type="ARBA" id="ARBA00022598"/>
    </source>
</evidence>
<reference evidence="11" key="1">
    <citation type="submission" date="2015-05" db="EMBL/GenBank/DDBJ databases">
        <authorList>
            <person name="Rovetto F."/>
            <person name="Cocolin L."/>
            <person name="Illeghems K."/>
            <person name="Van Nieuwerburgh F."/>
            <person name="Houf K."/>
        </authorList>
    </citation>
    <scope>NUCLEOTIDE SEQUENCE [LARGE SCALE GENOMIC DNA]</scope>
    <source>
        <strain evidence="11">DU22</strain>
    </source>
</reference>
<dbReference type="STRING" id="544718.AAX25_00119"/>
<evidence type="ECO:0000256" key="3">
    <source>
        <dbReference type="ARBA" id="ARBA00012217"/>
    </source>
</evidence>
<dbReference type="EMBL" id="LCUJ01000002">
    <property type="protein sequence ID" value="OCL99898.1"/>
    <property type="molecule type" value="Genomic_DNA"/>
</dbReference>
<evidence type="ECO:0000313" key="10">
    <source>
        <dbReference type="EMBL" id="OCL99898.1"/>
    </source>
</evidence>
<name>A0A1C0B8G4_9BACT</name>
<dbReference type="GO" id="GO:0006189">
    <property type="term" value="P:'de novo' IMP biosynthetic process"/>
    <property type="evidence" value="ECO:0007669"/>
    <property type="project" value="UniProtKB-UniPathway"/>
</dbReference>
<dbReference type="Gene3D" id="3.30.470.20">
    <property type="entry name" value="ATP-grasp fold, B domain"/>
    <property type="match status" value="1"/>
</dbReference>
<dbReference type="GO" id="GO:0004639">
    <property type="term" value="F:phosphoribosylaminoimidazolesuccinocarboxamide synthase activity"/>
    <property type="evidence" value="ECO:0007669"/>
    <property type="project" value="UniProtKB-EC"/>
</dbReference>
<evidence type="ECO:0000256" key="8">
    <source>
        <dbReference type="ARBA" id="ARBA00048475"/>
    </source>
</evidence>
<accession>A0A1C0B8G4</accession>
<dbReference type="InterPro" id="IPR028923">
    <property type="entry name" value="SAICAR_synt/ADE2_N"/>
</dbReference>
<protein>
    <recommendedName>
        <fullName evidence="3">phosphoribosylaminoimidazolesuccinocarboxamide synthase</fullName>
        <ecNumber evidence="3">6.3.2.6</ecNumber>
    </recommendedName>
</protein>
<proteinExistence type="inferred from homology"/>
<evidence type="ECO:0000256" key="5">
    <source>
        <dbReference type="ARBA" id="ARBA00022741"/>
    </source>
</evidence>
<evidence type="ECO:0000256" key="1">
    <source>
        <dbReference type="ARBA" id="ARBA00004672"/>
    </source>
</evidence>
<dbReference type="PANTHER" id="PTHR43700:SF1">
    <property type="entry name" value="PHOSPHORIBOSYLAMINOIMIDAZOLE-SUCCINOCARBOXAMIDE SYNTHASE"/>
    <property type="match status" value="1"/>
</dbReference>
<keyword evidence="4 10" id="KW-0436">Ligase</keyword>
<organism evidence="10 11">
    <name type="scientific">Aliarcobacter thereius</name>
    <dbReference type="NCBI Taxonomy" id="544718"/>
    <lineage>
        <taxon>Bacteria</taxon>
        <taxon>Pseudomonadati</taxon>
        <taxon>Campylobacterota</taxon>
        <taxon>Epsilonproteobacteria</taxon>
        <taxon>Campylobacterales</taxon>
        <taxon>Arcobacteraceae</taxon>
        <taxon>Aliarcobacter</taxon>
    </lineage>
</organism>
<dbReference type="SUPFAM" id="SSF56104">
    <property type="entry name" value="SAICAR synthase-like"/>
    <property type="match status" value="1"/>
</dbReference>
<dbReference type="PATRIC" id="fig|544718.51.peg.927"/>
<dbReference type="OrthoDB" id="9801549at2"/>
<comment type="caution">
    <text evidence="10">The sequence shown here is derived from an EMBL/GenBank/DDBJ whole genome shotgun (WGS) entry which is preliminary data.</text>
</comment>
<gene>
    <name evidence="10" type="primary">purC</name>
    <name evidence="10" type="ORF">AAX29_00951</name>
</gene>
<dbReference type="Gene3D" id="3.30.200.20">
    <property type="entry name" value="Phosphorylase Kinase, domain 1"/>
    <property type="match status" value="1"/>
</dbReference>
<dbReference type="AlphaFoldDB" id="A0A1C0B8G4"/>
<dbReference type="GO" id="GO:0005524">
    <property type="term" value="F:ATP binding"/>
    <property type="evidence" value="ECO:0007669"/>
    <property type="project" value="UniProtKB-KW"/>
</dbReference>